<feature type="region of interest" description="Disordered" evidence="1">
    <location>
        <begin position="1"/>
        <end position="23"/>
    </location>
</feature>
<feature type="compositionally biased region" description="Polar residues" evidence="1">
    <location>
        <begin position="136"/>
        <end position="151"/>
    </location>
</feature>
<evidence type="ECO:0000256" key="1">
    <source>
        <dbReference type="SAM" id="MobiDB-lite"/>
    </source>
</evidence>
<organism evidence="2 3">
    <name type="scientific">Dorcoceras hygrometricum</name>
    <dbReference type="NCBI Taxonomy" id="472368"/>
    <lineage>
        <taxon>Eukaryota</taxon>
        <taxon>Viridiplantae</taxon>
        <taxon>Streptophyta</taxon>
        <taxon>Embryophyta</taxon>
        <taxon>Tracheophyta</taxon>
        <taxon>Spermatophyta</taxon>
        <taxon>Magnoliopsida</taxon>
        <taxon>eudicotyledons</taxon>
        <taxon>Gunneridae</taxon>
        <taxon>Pentapetalae</taxon>
        <taxon>asterids</taxon>
        <taxon>lamiids</taxon>
        <taxon>Lamiales</taxon>
        <taxon>Gesneriaceae</taxon>
        <taxon>Didymocarpoideae</taxon>
        <taxon>Trichosporeae</taxon>
        <taxon>Loxocarpinae</taxon>
        <taxon>Dorcoceras</taxon>
    </lineage>
</organism>
<proteinExistence type="predicted"/>
<reference evidence="2 3" key="1">
    <citation type="journal article" date="2015" name="Proc. Natl. Acad. Sci. U.S.A.">
        <title>The resurrection genome of Boea hygrometrica: A blueprint for survival of dehydration.</title>
        <authorList>
            <person name="Xiao L."/>
            <person name="Yang G."/>
            <person name="Zhang L."/>
            <person name="Yang X."/>
            <person name="Zhao S."/>
            <person name="Ji Z."/>
            <person name="Zhou Q."/>
            <person name="Hu M."/>
            <person name="Wang Y."/>
            <person name="Chen M."/>
            <person name="Xu Y."/>
            <person name="Jin H."/>
            <person name="Xiao X."/>
            <person name="Hu G."/>
            <person name="Bao F."/>
            <person name="Hu Y."/>
            <person name="Wan P."/>
            <person name="Li L."/>
            <person name="Deng X."/>
            <person name="Kuang T."/>
            <person name="Xiang C."/>
            <person name="Zhu J.K."/>
            <person name="Oliver M.J."/>
            <person name="He Y."/>
        </authorList>
    </citation>
    <scope>NUCLEOTIDE SEQUENCE [LARGE SCALE GENOMIC DNA]</scope>
    <source>
        <strain evidence="3">cv. XS01</strain>
    </source>
</reference>
<dbReference type="AlphaFoldDB" id="A0A2Z7C0V4"/>
<keyword evidence="3" id="KW-1185">Reference proteome</keyword>
<gene>
    <name evidence="2" type="ORF">F511_33510</name>
</gene>
<accession>A0A2Z7C0V4</accession>
<feature type="region of interest" description="Disordered" evidence="1">
    <location>
        <begin position="124"/>
        <end position="157"/>
    </location>
</feature>
<dbReference type="Proteomes" id="UP000250235">
    <property type="component" value="Unassembled WGS sequence"/>
</dbReference>
<protein>
    <submittedName>
        <fullName evidence="2">Uncharacterized protein</fullName>
    </submittedName>
</protein>
<evidence type="ECO:0000313" key="3">
    <source>
        <dbReference type="Proteomes" id="UP000250235"/>
    </source>
</evidence>
<name>A0A2Z7C0V4_9LAMI</name>
<evidence type="ECO:0000313" key="2">
    <source>
        <dbReference type="EMBL" id="KZV40294.1"/>
    </source>
</evidence>
<dbReference type="EMBL" id="KV000460">
    <property type="protein sequence ID" value="KZV40294.1"/>
    <property type="molecule type" value="Genomic_DNA"/>
</dbReference>
<sequence length="204" mass="23126">MQMLCKGSRLQPKAGSQRISKTAQQQDLIKGKANRQWPHGILSTWELPTHLQYTAPDANNQLHLLLLTHEMWELPTPLIAANKPNREMRYGSYPLTSKVYGNYPLVLEHSILTTQGRCLRHTSPASSINIRKAPQNEASQQEESNATTLHPRQSCLPPEIEEDKIDSDLVIYRTTLVRTFQVVTICRVDKSEVLVVLISPHDSK</sequence>